<protein>
    <recommendedName>
        <fullName evidence="1">Ubiquitin carboxyl-terminal hydrolase</fullName>
        <ecNumber evidence="1">3.4.19.12</ecNumber>
    </recommendedName>
</protein>
<dbReference type="PANTHER" id="PTHR24006">
    <property type="entry name" value="UBIQUITIN CARBOXYL-TERMINAL HYDROLASE"/>
    <property type="match status" value="1"/>
</dbReference>
<evidence type="ECO:0000259" key="4">
    <source>
        <dbReference type="PROSITE" id="PS50235"/>
    </source>
</evidence>
<gene>
    <name evidence="5" type="ORF">PG996_013435</name>
</gene>
<comment type="caution">
    <text evidence="5">The sequence shown here is derived from an EMBL/GenBank/DDBJ whole genome shotgun (WGS) entry which is preliminary data.</text>
</comment>
<sequence>MPEKPLTVATYAAGASLAAITLVYVFAPTYLIDNEPNTTKKKGVVGLTNPANDCFINSVLQALAGLTDLRVYLIRETHRRNIDEPWVYRQIVKDPAQTATPDWKTEGLQIGLVTKGLKEILDALNERPIYKKTISATGFVKVLEVAFKQRISRQQQDAQEFLQVVAERLCDEYHAGKAARRIARKSGGHERLVTNNSSEPVDGSAVEERLAGLAVGGDDEPSEPSERPTTSTTSPENTETATDETAVEDDEEEGFPLEGKYESQIECQTCHFKPRPTTDTFCSLTLSVPQTSTTTLNACLDLMFKTEYVDDFKCEKCRLVHAKEVLEGELAKSTSESFRTETRSQIEKLQHAIDTDPEAPPKDVVLPDTKHAPQRRIARHTRLTGFPKIMAIHLSRSIYDASMSTKNSAKVAFPEQLGLGGIINQKKYKLLGIVSHKGSHHSGHYESFRRQNVATPFSTPHAFQPSHAFTKSAQPSPMTTPQIATPQVRAVQKAEGESPTASSPDLLSPTSGTSSSNPSVETLPREAADPVPRSSPSSGSPKSGKHTSTSGRRRRDSDAISIKSVAASAKSTLSRISHSARHSRTGSPAGKRATNDSSAASTTVAPTATQQSSASKSVMPKRRKQAERWWRISDEKIKEAKTSDVLGMQREVYLLFYELEREGGGSGSGSGPAPTES</sequence>
<reference evidence="5 6" key="1">
    <citation type="submission" date="2023-01" db="EMBL/GenBank/DDBJ databases">
        <title>Analysis of 21 Apiospora genomes using comparative genomics revels a genus with tremendous synthesis potential of carbohydrate active enzymes and secondary metabolites.</title>
        <authorList>
            <person name="Sorensen T."/>
        </authorList>
    </citation>
    <scope>NUCLEOTIDE SEQUENCE [LARGE SCALE GENOMIC DNA]</scope>
    <source>
        <strain evidence="5 6">CBS 83171</strain>
    </source>
</reference>
<name>A0ABR1U5F7_9PEZI</name>
<dbReference type="PROSITE" id="PS00972">
    <property type="entry name" value="USP_1"/>
    <property type="match status" value="1"/>
</dbReference>
<accession>A0ABR1U5F7</accession>
<dbReference type="InterPro" id="IPR050164">
    <property type="entry name" value="Peptidase_C19"/>
</dbReference>
<feature type="compositionally biased region" description="Low complexity" evidence="2">
    <location>
        <begin position="227"/>
        <end position="240"/>
    </location>
</feature>
<evidence type="ECO:0000313" key="6">
    <source>
        <dbReference type="Proteomes" id="UP001446871"/>
    </source>
</evidence>
<dbReference type="Pfam" id="PF00443">
    <property type="entry name" value="UCH"/>
    <property type="match status" value="1"/>
</dbReference>
<evidence type="ECO:0000256" key="1">
    <source>
        <dbReference type="RuleBase" id="RU366025"/>
    </source>
</evidence>
<feature type="compositionally biased region" description="Polar residues" evidence="2">
    <location>
        <begin position="467"/>
        <end position="485"/>
    </location>
</feature>
<keyword evidence="3" id="KW-1133">Transmembrane helix</keyword>
<dbReference type="EC" id="3.4.19.12" evidence="1"/>
<feature type="region of interest" description="Disordered" evidence="2">
    <location>
        <begin position="186"/>
        <end position="205"/>
    </location>
</feature>
<dbReference type="GO" id="GO:0016787">
    <property type="term" value="F:hydrolase activity"/>
    <property type="evidence" value="ECO:0007669"/>
    <property type="project" value="UniProtKB-KW"/>
</dbReference>
<evidence type="ECO:0000256" key="3">
    <source>
        <dbReference type="SAM" id="Phobius"/>
    </source>
</evidence>
<feature type="compositionally biased region" description="Low complexity" evidence="2">
    <location>
        <begin position="597"/>
        <end position="618"/>
    </location>
</feature>
<keyword evidence="3" id="KW-0472">Membrane</keyword>
<feature type="compositionally biased region" description="Low complexity" evidence="2">
    <location>
        <begin position="502"/>
        <end position="519"/>
    </location>
</feature>
<dbReference type="InterPro" id="IPR038765">
    <property type="entry name" value="Papain-like_cys_pep_sf"/>
</dbReference>
<comment type="catalytic activity">
    <reaction evidence="1">
        <text>Thiol-dependent hydrolysis of ester, thioester, amide, peptide and isopeptide bonds formed by the C-terminal Gly of ubiquitin (a 76-residue protein attached to proteins as an intracellular targeting signal).</text>
        <dbReference type="EC" id="3.4.19.12"/>
    </reaction>
</comment>
<comment type="similarity">
    <text evidence="1">Belongs to the peptidase C19 family.</text>
</comment>
<feature type="compositionally biased region" description="Low complexity" evidence="2">
    <location>
        <begin position="534"/>
        <end position="550"/>
    </location>
</feature>
<evidence type="ECO:0000256" key="2">
    <source>
        <dbReference type="SAM" id="MobiDB-lite"/>
    </source>
</evidence>
<dbReference type="PANTHER" id="PTHR24006:SF904">
    <property type="entry name" value="UBIQUITIN CARBOXYL-TERMINAL HYDROLASE 16"/>
    <property type="match status" value="1"/>
</dbReference>
<organism evidence="5 6">
    <name type="scientific">Apiospora saccharicola</name>
    <dbReference type="NCBI Taxonomy" id="335842"/>
    <lineage>
        <taxon>Eukaryota</taxon>
        <taxon>Fungi</taxon>
        <taxon>Dikarya</taxon>
        <taxon>Ascomycota</taxon>
        <taxon>Pezizomycotina</taxon>
        <taxon>Sordariomycetes</taxon>
        <taxon>Xylariomycetidae</taxon>
        <taxon>Amphisphaeriales</taxon>
        <taxon>Apiosporaceae</taxon>
        <taxon>Apiospora</taxon>
    </lineage>
</organism>
<feature type="compositionally biased region" description="Low complexity" evidence="2">
    <location>
        <begin position="559"/>
        <end position="571"/>
    </location>
</feature>
<feature type="region of interest" description="Disordered" evidence="2">
    <location>
        <begin position="214"/>
        <end position="260"/>
    </location>
</feature>
<proteinExistence type="inferred from homology"/>
<feature type="domain" description="USP" evidence="4">
    <location>
        <begin position="45"/>
        <end position="660"/>
    </location>
</feature>
<dbReference type="InterPro" id="IPR018200">
    <property type="entry name" value="USP_CS"/>
</dbReference>
<dbReference type="Proteomes" id="UP001446871">
    <property type="component" value="Unassembled WGS sequence"/>
</dbReference>
<keyword evidence="1" id="KW-0788">Thiol protease</keyword>
<dbReference type="EMBL" id="JAQQWM010000008">
    <property type="protein sequence ID" value="KAK8054134.1"/>
    <property type="molecule type" value="Genomic_DNA"/>
</dbReference>
<evidence type="ECO:0000313" key="5">
    <source>
        <dbReference type="EMBL" id="KAK8054134.1"/>
    </source>
</evidence>
<keyword evidence="3" id="KW-0812">Transmembrane</keyword>
<keyword evidence="1" id="KW-0833">Ubl conjugation pathway</keyword>
<keyword evidence="1 5" id="KW-0378">Hydrolase</keyword>
<dbReference type="SUPFAM" id="SSF54001">
    <property type="entry name" value="Cysteine proteinases"/>
    <property type="match status" value="1"/>
</dbReference>
<feature type="region of interest" description="Disordered" evidence="2">
    <location>
        <begin position="457"/>
        <end position="628"/>
    </location>
</feature>
<dbReference type="InterPro" id="IPR028889">
    <property type="entry name" value="USP"/>
</dbReference>
<dbReference type="PROSITE" id="PS50235">
    <property type="entry name" value="USP_3"/>
    <property type="match status" value="1"/>
</dbReference>
<dbReference type="Gene3D" id="3.90.70.10">
    <property type="entry name" value="Cysteine proteinases"/>
    <property type="match status" value="1"/>
</dbReference>
<feature type="compositionally biased region" description="Acidic residues" evidence="2">
    <location>
        <begin position="241"/>
        <end position="255"/>
    </location>
</feature>
<dbReference type="PROSITE" id="PS00973">
    <property type="entry name" value="USP_2"/>
    <property type="match status" value="1"/>
</dbReference>
<dbReference type="CDD" id="cd02662">
    <property type="entry name" value="Peptidase_C19F"/>
    <property type="match status" value="1"/>
</dbReference>
<feature type="transmembrane region" description="Helical" evidence="3">
    <location>
        <begin position="12"/>
        <end position="32"/>
    </location>
</feature>
<keyword evidence="6" id="KW-1185">Reference proteome</keyword>
<keyword evidence="1" id="KW-0645">Protease</keyword>
<dbReference type="InterPro" id="IPR001394">
    <property type="entry name" value="Peptidase_C19_UCH"/>
</dbReference>